<evidence type="ECO:0000313" key="3">
    <source>
        <dbReference type="Proteomes" id="UP001217089"/>
    </source>
</evidence>
<reference evidence="2 3" key="1">
    <citation type="submission" date="2022-12" db="EMBL/GenBank/DDBJ databases">
        <title>Chromosome-level genome of Tegillarca granosa.</title>
        <authorList>
            <person name="Kim J."/>
        </authorList>
    </citation>
    <scope>NUCLEOTIDE SEQUENCE [LARGE SCALE GENOMIC DNA]</scope>
    <source>
        <strain evidence="2">Teg-2019</strain>
        <tissue evidence="2">Adductor muscle</tissue>
    </source>
</reference>
<dbReference type="EMBL" id="JARBDR010000921">
    <property type="protein sequence ID" value="KAJ8299101.1"/>
    <property type="molecule type" value="Genomic_DNA"/>
</dbReference>
<comment type="caution">
    <text evidence="2">The sequence shown here is derived from an EMBL/GenBank/DDBJ whole genome shotgun (WGS) entry which is preliminary data.</text>
</comment>
<feature type="compositionally biased region" description="Polar residues" evidence="1">
    <location>
        <begin position="118"/>
        <end position="129"/>
    </location>
</feature>
<protein>
    <submittedName>
        <fullName evidence="2">Uncharacterized protein</fullName>
    </submittedName>
</protein>
<accession>A0ABQ9E3X2</accession>
<name>A0ABQ9E3X2_TEGGR</name>
<feature type="compositionally biased region" description="Basic and acidic residues" evidence="1">
    <location>
        <begin position="130"/>
        <end position="149"/>
    </location>
</feature>
<feature type="non-terminal residue" evidence="2">
    <location>
        <position position="356"/>
    </location>
</feature>
<feature type="region of interest" description="Disordered" evidence="1">
    <location>
        <begin position="89"/>
        <end position="154"/>
    </location>
</feature>
<proteinExistence type="predicted"/>
<sequence length="356" mass="41356">MAKQDVISNGPSGRALKFLNNKNNLADLYLKKRLAQFDREKTFSVSHMDRDKFDTVDVLKQIHQCDSDLLPASQRYLDKDRHRESIVKYKLQKQQSKYGHPKTAPSSMSKNSEKQNEESTQSQVSSKSPRLQDKPKTPRTQKGPEKQGEKSCFTLPQLERRQSIYLQVASFARNPDERSVDSESGNDSDQESPREKPRRMSSRRKSFMAWIEGNRNANGSLLPDCIREARVGKQERRRVSFFNWLDKRNNTKLDLIDESADNLNTIFEKDEQSVPTSATGTGNLTSRTGHLTSRVGRFKAVSNNVIGSLFYMKRKPLDVRLSDFYERLEELKLEQEKYYTGPSWEEQRRKWMLFTK</sequence>
<evidence type="ECO:0000313" key="2">
    <source>
        <dbReference type="EMBL" id="KAJ8299101.1"/>
    </source>
</evidence>
<feature type="region of interest" description="Disordered" evidence="1">
    <location>
        <begin position="171"/>
        <end position="204"/>
    </location>
</feature>
<gene>
    <name evidence="2" type="ORF">KUTeg_023161</name>
</gene>
<dbReference type="Proteomes" id="UP001217089">
    <property type="component" value="Unassembled WGS sequence"/>
</dbReference>
<keyword evidence="3" id="KW-1185">Reference proteome</keyword>
<evidence type="ECO:0000256" key="1">
    <source>
        <dbReference type="SAM" id="MobiDB-lite"/>
    </source>
</evidence>
<organism evidence="2 3">
    <name type="scientific">Tegillarca granosa</name>
    <name type="common">Malaysian cockle</name>
    <name type="synonym">Anadara granosa</name>
    <dbReference type="NCBI Taxonomy" id="220873"/>
    <lineage>
        <taxon>Eukaryota</taxon>
        <taxon>Metazoa</taxon>
        <taxon>Spiralia</taxon>
        <taxon>Lophotrochozoa</taxon>
        <taxon>Mollusca</taxon>
        <taxon>Bivalvia</taxon>
        <taxon>Autobranchia</taxon>
        <taxon>Pteriomorphia</taxon>
        <taxon>Arcoida</taxon>
        <taxon>Arcoidea</taxon>
        <taxon>Arcidae</taxon>
        <taxon>Tegillarca</taxon>
    </lineage>
</organism>